<accession>A0ABS5ZNQ0</accession>
<reference evidence="3 4" key="1">
    <citation type="journal article" date="2021" name="ISME J.">
        <title>Genomic evolution of the class Acidithiobacillia: deep-branching Proteobacteria living in extreme acidic conditions.</title>
        <authorList>
            <person name="Moya-Beltran A."/>
            <person name="Beard S."/>
            <person name="Rojas-Villalobos C."/>
            <person name="Issotta F."/>
            <person name="Gallardo Y."/>
            <person name="Ulloa R."/>
            <person name="Giaveno A."/>
            <person name="Degli Esposti M."/>
            <person name="Johnson D.B."/>
            <person name="Quatrini R."/>
        </authorList>
    </citation>
    <scope>NUCLEOTIDE SEQUENCE [LARGE SCALE GENOMIC DNA]</scope>
    <source>
        <strain evidence="3 4">ATCC 19703</strain>
    </source>
</reference>
<sequence length="553" mass="61389">MTAPKLLLGIILLATGVAAQAQDSALATAWWKTPGILAADDAKWRAEYTQQKDDADAFAASLAQSIKTGKGMGYLDQGGVSPSWYKPPMVVQPFPGSFSSRLYDLAYSAFLQSGQLDEAYRLAYTAVLQVPENVLWRQRLIQVGTWLGQREMVLQQWQWMAQRELPGARAAAVKLAAALSRPDIVIQLLSPVARAGQLSDADWKTLIYAYGQLSEPDKAIADINQSLRHTGPNRYLLEQKAYLSYQRGEIAQSLAALQGVEKHFQATPDIAIQEARLLSMQGKYTEAFAAMDRVRSKASLNNVPFWHLLAVLAWEIHDHEAAFDAEKKLYLLGAASQYDLQRLIILVDSKNPEAALAVAQRGWKKYQSPYFYFESLTYAGQAHEWKTLGQLLQSVPAHDPQGLRSYATYWLAMGQWANAVENYPAAEWAYAQALRLNPEDGIAKNNLLWMLVDSGNVHALRALLVGDALQPPESLRNVTQNALERLGHNTAALFLARQNLPSPQPNSLRLLNEASLWESAGSPGIAWSLRQNVIADSLSSLHKNYWQGVTPHE</sequence>
<organism evidence="3 4">
    <name type="scientific">Acidithiobacillus concretivorus</name>
    <dbReference type="NCBI Taxonomy" id="3063952"/>
    <lineage>
        <taxon>Bacteria</taxon>
        <taxon>Pseudomonadati</taxon>
        <taxon>Pseudomonadota</taxon>
        <taxon>Acidithiobacillia</taxon>
        <taxon>Acidithiobacillales</taxon>
        <taxon>Acidithiobacillaceae</taxon>
        <taxon>Acidithiobacillus</taxon>
    </lineage>
</organism>
<keyword evidence="2" id="KW-0732">Signal</keyword>
<protein>
    <submittedName>
        <fullName evidence="3">Tetratricopeptide repeat protein</fullName>
    </submittedName>
</protein>
<evidence type="ECO:0000256" key="1">
    <source>
        <dbReference type="PROSITE-ProRule" id="PRU00339"/>
    </source>
</evidence>
<name>A0ABS5ZNQ0_9PROT</name>
<feature type="signal peptide" evidence="2">
    <location>
        <begin position="1"/>
        <end position="21"/>
    </location>
</feature>
<dbReference type="RefSeq" id="WP_215863223.1">
    <property type="nucleotide sequence ID" value="NZ_JABELD010000036.1"/>
</dbReference>
<evidence type="ECO:0000313" key="4">
    <source>
        <dbReference type="Proteomes" id="UP001197028"/>
    </source>
</evidence>
<dbReference type="Gene3D" id="1.25.40.10">
    <property type="entry name" value="Tetratricopeptide repeat domain"/>
    <property type="match status" value="2"/>
</dbReference>
<keyword evidence="4" id="KW-1185">Reference proteome</keyword>
<gene>
    <name evidence="3" type="ORF">HJG40_05340</name>
</gene>
<feature type="repeat" description="TPR" evidence="1">
    <location>
        <begin position="407"/>
        <end position="440"/>
    </location>
</feature>
<dbReference type="Pfam" id="PF13429">
    <property type="entry name" value="TPR_15"/>
    <property type="match status" value="1"/>
</dbReference>
<dbReference type="PROSITE" id="PS50005">
    <property type="entry name" value="TPR"/>
    <property type="match status" value="1"/>
</dbReference>
<dbReference type="EMBL" id="JABELD010000036">
    <property type="protein sequence ID" value="MBU2738223.1"/>
    <property type="molecule type" value="Genomic_DNA"/>
</dbReference>
<evidence type="ECO:0000256" key="2">
    <source>
        <dbReference type="SAM" id="SignalP"/>
    </source>
</evidence>
<dbReference type="InterPro" id="IPR011990">
    <property type="entry name" value="TPR-like_helical_dom_sf"/>
</dbReference>
<keyword evidence="1" id="KW-0802">TPR repeat</keyword>
<comment type="caution">
    <text evidence="3">The sequence shown here is derived from an EMBL/GenBank/DDBJ whole genome shotgun (WGS) entry which is preliminary data.</text>
</comment>
<dbReference type="InterPro" id="IPR019734">
    <property type="entry name" value="TPR_rpt"/>
</dbReference>
<feature type="chain" id="PRO_5047291170" evidence="2">
    <location>
        <begin position="22"/>
        <end position="553"/>
    </location>
</feature>
<evidence type="ECO:0000313" key="3">
    <source>
        <dbReference type="EMBL" id="MBU2738223.1"/>
    </source>
</evidence>
<dbReference type="Proteomes" id="UP001197028">
    <property type="component" value="Unassembled WGS sequence"/>
</dbReference>
<dbReference type="SUPFAM" id="SSF48452">
    <property type="entry name" value="TPR-like"/>
    <property type="match status" value="2"/>
</dbReference>
<proteinExistence type="predicted"/>